<feature type="transmembrane region" description="Helical" evidence="1">
    <location>
        <begin position="209"/>
        <end position="229"/>
    </location>
</feature>
<dbReference type="Proteomes" id="UP000823485">
    <property type="component" value="Unassembled WGS sequence"/>
</dbReference>
<dbReference type="EMBL" id="JAFBFH010000039">
    <property type="protein sequence ID" value="MBM7717146.1"/>
    <property type="molecule type" value="Genomic_DNA"/>
</dbReference>
<gene>
    <name evidence="2" type="ORF">JOC94_004171</name>
</gene>
<dbReference type="RefSeq" id="WP_077111604.1">
    <property type="nucleotide sequence ID" value="NZ_JAFBFH010000039.1"/>
</dbReference>
<feature type="transmembrane region" description="Helical" evidence="1">
    <location>
        <begin position="18"/>
        <end position="35"/>
    </location>
</feature>
<accession>A0ABS2RBW5</accession>
<name>A0ABS2RBW5_9BACI</name>
<evidence type="ECO:0000313" key="3">
    <source>
        <dbReference type="Proteomes" id="UP000823485"/>
    </source>
</evidence>
<sequence length="234" mass="26476">MIDLIKYTLQDFFRSQKYFPPISTFIIVIFVFYTYTPNPVVDSYAVTALVVYVISAWISVSMLALDPPIQRQLMILHIGSSYRYYLAKIISIWLISILLAIYAFVYPIIFNMFNESVTFTLGFMSILNHILLATLGIMLASLFSKGVMESTVNSYGGLALALILSIAAIGIQKLLPAPLENMVWLLPPALMTHVSLLDWTGESISQLEFIPFLWIFFYSLILLVTFLSLSKQKA</sequence>
<keyword evidence="1" id="KW-0812">Transmembrane</keyword>
<evidence type="ECO:0000256" key="1">
    <source>
        <dbReference type="SAM" id="Phobius"/>
    </source>
</evidence>
<proteinExistence type="predicted"/>
<feature type="transmembrane region" description="Helical" evidence="1">
    <location>
        <begin position="85"/>
        <end position="109"/>
    </location>
</feature>
<organism evidence="2 3">
    <name type="scientific">Siminovitchia thermophila</name>
    <dbReference type="NCBI Taxonomy" id="1245522"/>
    <lineage>
        <taxon>Bacteria</taxon>
        <taxon>Bacillati</taxon>
        <taxon>Bacillota</taxon>
        <taxon>Bacilli</taxon>
        <taxon>Bacillales</taxon>
        <taxon>Bacillaceae</taxon>
        <taxon>Siminovitchia</taxon>
    </lineage>
</organism>
<feature type="transmembrane region" description="Helical" evidence="1">
    <location>
        <begin position="41"/>
        <end position="65"/>
    </location>
</feature>
<protein>
    <recommendedName>
        <fullName evidence="4">ABC transporter permease</fullName>
    </recommendedName>
</protein>
<feature type="transmembrane region" description="Helical" evidence="1">
    <location>
        <begin position="121"/>
        <end position="143"/>
    </location>
</feature>
<keyword evidence="1" id="KW-0472">Membrane</keyword>
<comment type="caution">
    <text evidence="2">The sequence shown here is derived from an EMBL/GenBank/DDBJ whole genome shotgun (WGS) entry which is preliminary data.</text>
</comment>
<keyword evidence="1" id="KW-1133">Transmembrane helix</keyword>
<evidence type="ECO:0000313" key="2">
    <source>
        <dbReference type="EMBL" id="MBM7717146.1"/>
    </source>
</evidence>
<evidence type="ECO:0008006" key="4">
    <source>
        <dbReference type="Google" id="ProtNLM"/>
    </source>
</evidence>
<keyword evidence="3" id="KW-1185">Reference proteome</keyword>
<reference evidence="2 3" key="1">
    <citation type="submission" date="2021-01" db="EMBL/GenBank/DDBJ databases">
        <title>Genomic Encyclopedia of Type Strains, Phase IV (KMG-IV): sequencing the most valuable type-strain genomes for metagenomic binning, comparative biology and taxonomic classification.</title>
        <authorList>
            <person name="Goeker M."/>
        </authorList>
    </citation>
    <scope>NUCLEOTIDE SEQUENCE [LARGE SCALE GENOMIC DNA]</scope>
    <source>
        <strain evidence="2 3">DSM 105453</strain>
    </source>
</reference>
<feature type="transmembrane region" description="Helical" evidence="1">
    <location>
        <begin position="155"/>
        <end position="175"/>
    </location>
</feature>